<organism evidence="10 11">
    <name type="scientific">Merluccius polli</name>
    <name type="common">Benguela hake</name>
    <name type="synonym">Merluccius cadenati</name>
    <dbReference type="NCBI Taxonomy" id="89951"/>
    <lineage>
        <taxon>Eukaryota</taxon>
        <taxon>Metazoa</taxon>
        <taxon>Chordata</taxon>
        <taxon>Craniata</taxon>
        <taxon>Vertebrata</taxon>
        <taxon>Euteleostomi</taxon>
        <taxon>Actinopterygii</taxon>
        <taxon>Neopterygii</taxon>
        <taxon>Teleostei</taxon>
        <taxon>Neoteleostei</taxon>
        <taxon>Acanthomorphata</taxon>
        <taxon>Zeiogadaria</taxon>
        <taxon>Gadariae</taxon>
        <taxon>Gadiformes</taxon>
        <taxon>Gadoidei</taxon>
        <taxon>Merlucciidae</taxon>
        <taxon>Merluccius</taxon>
    </lineage>
</organism>
<dbReference type="Pfam" id="PF01347">
    <property type="entry name" value="Vitellogenin_N"/>
    <property type="match status" value="2"/>
</dbReference>
<keyword evidence="11" id="KW-1185">Reference proteome</keyword>
<sequence length="3798" mass="425259">MGGNQLFILLLLSSYALALASRYKAYKKYVYQYTTESKNGVVGASNLRNGPKVTCQVEVEVPQACKFILHTKSCALSEVTYMDAQGQPVYEPAATSDAFEAAMAKNPLKFTVEQVIQVKMYPESDEQENILNVKRGIVSALLAPVEEEQHNSYMNTVHGVCATEYTINARKDIATDVSLSRDLSECDQFYSRSQDHSPLALIQLHQPMAKLFRSTQNCNYQFHNQRKHMTTAVCTETHVYLPFSHKDNGMSSIVTQKLTLQDSPRINSKYFEVDPWRASPLHFQEAEGKAPVQTKDAVLCTLEDLKELAGPGQGQRRAGLFHKLVSELRGLRNETLSTTLPKMLDTSATLSWQALFQCGTAECTSAILQAIRAVGGLSLEMDALVYGLSLQSNPDASRVRDMLSTAKFRQSKAIMYALANTIRGFNRNSGGLMIPEITEVVGVMGRVIQKAGNRLIPSILRCAKSDTAPQSNQKAAIQSFRRMAINDEIQNVLLEIYKNPQSPVENRIAAYLILIKRADQALITQLINALAGVKEPQLKNFVFSHLDNIRNSIDPVMQGMRQHVEMAWQGKPSSTFMGSSASDNYKLETSIGSVQSNFIFDGANTLPKEVMLETTLRVLDFRQDIFEVGVEGKGFEPTLDALFGERGFFPEAISRVMYNSGAYKVPKVLQKILDRLAPDRSRMKRQDLLLDIKNSINSLLNDIGSSPPPEATAYLTLLGREMGYVKTSETKQMADTLYTYYQTFFKELPAKAMAALTSSNENDLFAHYIFMENVMSLPTASGLPLKFSLAGVITPGARGGLNFAPGMRQLSFMPSVGLEFITQMGVHLPDFVVAGLEMHTNMHHETSFNAKVTMNKNQFKLSIPAPKTNTNLFSFRYMVNLLQVITNVLKVQWRSYNLHPIHTINKVLSVSSSQMSMVEDRIESAECQPLFTGLKLCTSAHYSNASSTDEAPYYPLRGETRFAIEIQPTGEVSEYTATLTGETLQEGKDGRHKVDSLKLSLKAEGSERKELTATLKHTRNKNIFTTEFNIPDFDLEVGIKLAVTNTNVKGKKMKGVTIDIINKNIPQLTLVGRSRLEMMKNAMLELQVAVPFLKADASLTMTLKNEDAVIMGVESALNLPETTSMQKVSLKYDDNKFEVEINSDTNSEIQKLIPNIENYHRELQQLIDDLLDQRVAKTDMKLRHIVTKGIEAGNIWLDKLSARIPSIEKLRSKRSISDLSLPALPERLFLQSDSLFRHQFNKDNMNVKIPLPLGGQTSEELNIPATLSVPNVYLPKLGVHIPAKNYPVPTFTIPRSLDFTVPLLGLVEASTKINSNLYNWEGTFSGGNNTIDVPSYIAQYKVMAQSPFHPLSYKIEGTGMVSGKMEDNVKYIVNGSLSHSLIDASFSISEALSMVDNINARANYKIKVSSPLGLQSSIDYSAKLTSTADEFTAEGTLDGLLELVPLHTTATYTQSYILLPLDSEGRGESYLHISSPLIQVNNTIQGVYANTELNIVSKTNVQDQVLQHVAELKYKDAQVTLKSNVVAKALGKLLKNQLELGLSSQLAIFRIESQADDTTNRAFSLLIVTLNSNGLEVNSEGLLMSNVGRALHKASLTVNQNGLTTSGTNNIQCSPTPVTFENVFNSNIDRSGMTLSCLSKAIAEEARGELNIEGKVTTAEASLNGVFESFTTLPYDASTKNTLNVLLNGRTLTISSNSMGSLKQIKTENSHTLALTLWTAALRSKTDNFICEDVYYKHDIRVNMKPFVTSIDVTNDFKLHSFNLNNEGHLKLEPIAIDLTGSLKGAYGEADQIKHTYEIKYADMAGTMKSSASGRIMDVQLSQNCEFEFAGFASKSRCEAQVTSESLRFDGNIRTMAVPFSFTLDGLVNSDGEINLFGKHTGQLYSKLLVKAEPATLAYSHDCRASTKHTLESGVSSAHIDNKCNGLLTPSKQSLNWKSQSKMNSHVYNQEINSYNDHEKIGITFSGILLSDLFSTFNSRELSLNLRETKLQEIQEFKASGFLKYDKNSDCHIVEIPFIKSLPVAFDIVKEALLNALESLQQYINGIDINLSIKQFRTRLNRIPMEVNDLIRQMDLENRVKVIKNKVSYLTKDFSVTIDDLELAVENLKTDFAKIVIEVADKIQNVIATTKDFVATGDFYDFISNTLSKIGNKLMDFDENYNIRLTLLKAINSVEDIIRQIDLTKLTESSLAWLQDLESKYNIFETIKKTMTTLKQIVETFDVKMFFQDVRDYILSFDINQYVQQLSYDIPYSDITNVIESMKDIIVNWIDEYEIPSKLNAVYFYIRDLIVKYDLDEKCKDLLDKLVVLIEELQIEQTVQLAVDNLNALSNTFQYIYNESMQFLYRVTEQFKTINFKQIIDELNKSISSTLKSMKTFDYNSFVDASNERIVDITNYLNRLIKKSGIVDKIEAIREFLREIQTSIIKHIEKLKNTKVAEVVQKFYNVIDTTAYNDMKMKAKEILEDTRQRVLEMDIRDEIYIHLQRVSQSYFNMINFISNQLRQLFHKISKDHDVIDQIEEGMLGVLHALKTAEILVPSFKVPLTDLAIPTFKINLNKLQEISIPDRISVPKFTIFNSYTIPAFTIDFKEIKTNIIAIIDRIQEYEIPMIEPDKIFGDLKVLYFIKLPDFAFPEITLSEIKFPVINIPKLNLEDFKMTMLPIPEIKVPEIPSEICLPVFGKLYSEFRLDSPFYTLVTEGVIRNSTTRFNTPQFTASLTSQGTSHVDLLDYSLDAMARVEAPTMKKLMFTETLKATHVACSIDHEGSVTITGPSAEGSVSTTAKVTTKMYSFNLVNKGALTLKSGISAAMETTYNHNLSIPMAEISSQATMTQNMEAKIESGIVSGNIKNIGNGKWSVQDYSDEGIHKCDLGFTVNLGTATFTLDGETYSNAIKIKKSITAESVILSHIIVDAKAEAELPFVKSSIMSLKGKAHVGDLKIALTAFHDTELIGRLSGPVSNSLEFLAQPFEIVFNCKNKGNAKITLPLKLNGKADLQHDFGIIINPEKQRLCWAASARFNQYKYNHNYTMENNDKEISLHATAYGEANVDFLTLPLSVPEITVPYLEIKTPELKELSLWEHAGIGSLLTTPQQTFDMNLKFHYHKNPQMHSIDLDLGPIYSAIGDNLPVTFEHYRDSLVASMKDSYNQVKKQYSKHKIETSSQPPQIFKFPGYTVPILNIEVSAFRAELPGFSYFVPKEVSTPNFKVPAIGFSVPSYTLLLPSLELPVIHLPETLSELTLPTITLPAIQNKIWIPSMGNVSYDFYFKSSVIMLRVKADLFKKSDIEARFGASSTSVFEVLNGKFDGAASLTRKREIKMATSVSVEHQNLKANHDCAVSFTKRSMETSMANIAKLNLPFLNVEVDQELLGNTKTKQNVASKIKLKYMCKIPLINYVANGNIDHNLILEALTYYMSLETSTKGKTDILVMDGYSVEGDLENEANFYLNPNGFLSTVEFLLISNIDRQHELRSFHFDIAKKSAVEVSLRRVYATMEYTSHNNVNFAFVSTRGKHAANGTFEFVPLTTLKATVDSNADQSCGFGNAVLVQNIDLAISVEKQAITWHSREELGAFIHAIDLVISNDEAEVRMDMTGSVEAYIQFLKSLRLPVYHRSLWDVLRLDHAKITIYNPQLFNAAFSIVYTKSQDGILLSIPSQIFVDGMLPKMSIPIYNIETKFMSFLSLRIPKQKIKISSFQLPESVSIGQHTLYIDEITRRVSNVEIPAITIPEQIMEIPEIALYLPSSVFIPMFGALAATWKVSSPIYNVATTAKVEKKDSSLVTAAKSTCASTMNFLEYDLNGNVSF</sequence>
<evidence type="ECO:0000256" key="3">
    <source>
        <dbReference type="ARBA" id="ARBA00022525"/>
    </source>
</evidence>
<dbReference type="Gene3D" id="2.30.230.10">
    <property type="entry name" value="Lipovitellin, beta-sheet shell regions, chain A"/>
    <property type="match status" value="1"/>
</dbReference>
<dbReference type="Gene3D" id="1.25.10.20">
    <property type="entry name" value="Vitellinogen, superhelical"/>
    <property type="match status" value="1"/>
</dbReference>
<evidence type="ECO:0000256" key="2">
    <source>
        <dbReference type="ARBA" id="ARBA00022448"/>
    </source>
</evidence>
<evidence type="ECO:0000256" key="4">
    <source>
        <dbReference type="ARBA" id="ARBA00022729"/>
    </source>
</evidence>
<feature type="domain" description="Vitellogenin" evidence="9">
    <location>
        <begin position="23"/>
        <end position="616"/>
    </location>
</feature>
<dbReference type="InterPro" id="IPR015819">
    <property type="entry name" value="Lipid_transp_b-sht_shell"/>
</dbReference>
<evidence type="ECO:0000313" key="10">
    <source>
        <dbReference type="EMBL" id="KAK0152280.1"/>
    </source>
</evidence>
<dbReference type="GO" id="GO:0042953">
    <property type="term" value="P:lipoprotein transport"/>
    <property type="evidence" value="ECO:0007669"/>
    <property type="project" value="TreeGrafter"/>
</dbReference>
<accession>A0AA47N5W7</accession>
<comment type="caution">
    <text evidence="10">The sequence shown here is derived from an EMBL/GenBank/DDBJ whole genome shotgun (WGS) entry which is preliminary data.</text>
</comment>
<dbReference type="SMART" id="SM01169">
    <property type="entry name" value="DUF1943"/>
    <property type="match status" value="1"/>
</dbReference>
<dbReference type="InterPro" id="IPR001747">
    <property type="entry name" value="Vitellogenin_N"/>
</dbReference>
<keyword evidence="3" id="KW-0964">Secreted</keyword>
<dbReference type="Proteomes" id="UP001174136">
    <property type="component" value="Unassembled WGS sequence"/>
</dbReference>
<protein>
    <submittedName>
        <fullName evidence="10">Apolipoprotein B-100</fullName>
    </submittedName>
</protein>
<keyword evidence="2" id="KW-0813">Transport</keyword>
<evidence type="ECO:0000256" key="7">
    <source>
        <dbReference type="PROSITE-ProRule" id="PRU00557"/>
    </source>
</evidence>
<dbReference type="GO" id="GO:0034362">
    <property type="term" value="C:low-density lipoprotein particle"/>
    <property type="evidence" value="ECO:0007669"/>
    <property type="project" value="TreeGrafter"/>
</dbReference>
<dbReference type="EMBL" id="JAOPHQ010001133">
    <property type="protein sequence ID" value="KAK0152280.1"/>
    <property type="molecule type" value="Genomic_DNA"/>
</dbReference>
<evidence type="ECO:0000256" key="5">
    <source>
        <dbReference type="ARBA" id="ARBA00023055"/>
    </source>
</evidence>
<dbReference type="SUPFAM" id="SSF56968">
    <property type="entry name" value="Lipovitellin-phosvitin complex, beta-sheet shell regions"/>
    <property type="match status" value="2"/>
</dbReference>
<reference evidence="10" key="1">
    <citation type="journal article" date="2023" name="Front. Mar. Sci.">
        <title>A new Merluccius polli reference genome to investigate the effects of global change in West African waters.</title>
        <authorList>
            <person name="Mateo J.L."/>
            <person name="Blanco-Fernandez C."/>
            <person name="Garcia-Vazquez E."/>
            <person name="Machado-Schiaffino G."/>
        </authorList>
    </citation>
    <scope>NUCLEOTIDE SEQUENCE</scope>
    <source>
        <strain evidence="10">C29</strain>
        <tissue evidence="10">Fin</tissue>
    </source>
</reference>
<dbReference type="Pfam" id="PF06448">
    <property type="entry name" value="DUF1081"/>
    <property type="match status" value="1"/>
</dbReference>
<keyword evidence="6" id="KW-0325">Glycoprotein</keyword>
<dbReference type="Gene3D" id="2.20.80.10">
    <property type="entry name" value="Lipovitellin-phosvitin complex, chain A, domain 4"/>
    <property type="match status" value="1"/>
</dbReference>
<proteinExistence type="predicted"/>
<dbReference type="PANTHER" id="PTHR13769">
    <property type="entry name" value="APOLIPOPROTEIN B"/>
    <property type="match status" value="1"/>
</dbReference>
<dbReference type="GO" id="GO:0006642">
    <property type="term" value="P:triglyceride mobilization"/>
    <property type="evidence" value="ECO:0007669"/>
    <property type="project" value="TreeGrafter"/>
</dbReference>
<dbReference type="GO" id="GO:0120020">
    <property type="term" value="F:cholesterol transfer activity"/>
    <property type="evidence" value="ECO:0007669"/>
    <property type="project" value="TreeGrafter"/>
</dbReference>
<dbReference type="InterPro" id="IPR015255">
    <property type="entry name" value="Vitellinogen_open_b-sht"/>
</dbReference>
<dbReference type="GO" id="GO:0034359">
    <property type="term" value="C:mature chylomicron"/>
    <property type="evidence" value="ECO:0007669"/>
    <property type="project" value="TreeGrafter"/>
</dbReference>
<dbReference type="PROSITE" id="PS51211">
    <property type="entry name" value="VITELLOGENIN"/>
    <property type="match status" value="1"/>
</dbReference>
<dbReference type="PANTHER" id="PTHR13769:SF6">
    <property type="entry name" value="APOLIPOPROTEIN B-100"/>
    <property type="match status" value="1"/>
</dbReference>
<evidence type="ECO:0000256" key="6">
    <source>
        <dbReference type="ARBA" id="ARBA00023180"/>
    </source>
</evidence>
<dbReference type="InterPro" id="IPR009454">
    <property type="entry name" value="Lipid_transpt_open_b-sht"/>
</dbReference>
<evidence type="ECO:0000313" key="11">
    <source>
        <dbReference type="Proteomes" id="UP001174136"/>
    </source>
</evidence>
<dbReference type="Pfam" id="PF09172">
    <property type="entry name" value="Vit_open_b-sht"/>
    <property type="match status" value="1"/>
</dbReference>
<evidence type="ECO:0000256" key="8">
    <source>
        <dbReference type="SAM" id="SignalP"/>
    </source>
</evidence>
<dbReference type="SMART" id="SM00638">
    <property type="entry name" value="LPD_N"/>
    <property type="match status" value="1"/>
</dbReference>
<dbReference type="SUPFAM" id="SSF48371">
    <property type="entry name" value="ARM repeat"/>
    <property type="match status" value="1"/>
</dbReference>
<comment type="caution">
    <text evidence="7">Lacks conserved residue(s) required for the propagation of feature annotation.</text>
</comment>
<gene>
    <name evidence="10" type="primary">APOB_4</name>
    <name evidence="10" type="ORF">N1851_006330</name>
</gene>
<feature type="signal peptide" evidence="8">
    <location>
        <begin position="1"/>
        <end position="20"/>
    </location>
</feature>
<evidence type="ECO:0000259" key="9">
    <source>
        <dbReference type="PROSITE" id="PS51211"/>
    </source>
</evidence>
<keyword evidence="5" id="KW-0445">Lipid transport</keyword>
<evidence type="ECO:0000256" key="1">
    <source>
        <dbReference type="ARBA" id="ARBA00004613"/>
    </source>
</evidence>
<feature type="chain" id="PRO_5041339569" evidence="8">
    <location>
        <begin position="21"/>
        <end position="3798"/>
    </location>
</feature>
<dbReference type="InterPro" id="IPR011030">
    <property type="entry name" value="Lipovitellin_superhlx_dom"/>
</dbReference>
<dbReference type="InterPro" id="IPR015816">
    <property type="entry name" value="Vitellinogen_b-sht_N"/>
</dbReference>
<dbReference type="InterPro" id="IPR052418">
    <property type="entry name" value="Apolipoprotein_B"/>
</dbReference>
<dbReference type="GO" id="GO:0030301">
    <property type="term" value="P:cholesterol transport"/>
    <property type="evidence" value="ECO:0007669"/>
    <property type="project" value="TreeGrafter"/>
</dbReference>
<keyword evidence="4 8" id="KW-0732">Signal</keyword>
<dbReference type="GO" id="GO:0042632">
    <property type="term" value="P:cholesterol homeostasis"/>
    <property type="evidence" value="ECO:0007669"/>
    <property type="project" value="TreeGrafter"/>
</dbReference>
<comment type="subcellular location">
    <subcellularLocation>
        <location evidence="1">Secreted</location>
    </subcellularLocation>
</comment>
<dbReference type="GO" id="GO:0034361">
    <property type="term" value="C:very-low-density lipoprotein particle"/>
    <property type="evidence" value="ECO:0007669"/>
    <property type="project" value="TreeGrafter"/>
</dbReference>
<name>A0AA47N5W7_MERPO</name>
<dbReference type="SUPFAM" id="SSF48431">
    <property type="entry name" value="Lipovitellin-phosvitin complex, superhelical domain"/>
    <property type="match status" value="1"/>
</dbReference>
<dbReference type="InterPro" id="IPR016024">
    <property type="entry name" value="ARM-type_fold"/>
</dbReference>
<dbReference type="GO" id="GO:0050750">
    <property type="term" value="F:low-density lipoprotein particle receptor binding"/>
    <property type="evidence" value="ECO:0007669"/>
    <property type="project" value="TreeGrafter"/>
</dbReference>